<dbReference type="SUPFAM" id="SSF52058">
    <property type="entry name" value="L domain-like"/>
    <property type="match status" value="1"/>
</dbReference>
<dbReference type="PROSITE" id="PS51450">
    <property type="entry name" value="LRR"/>
    <property type="match status" value="2"/>
</dbReference>
<keyword evidence="2" id="KW-1185">Reference proteome</keyword>
<dbReference type="AlphaFoldDB" id="E2BIV4"/>
<dbReference type="FunFam" id="3.80.10.10:FF:000695">
    <property type="entry name" value="leucine-rich melanocyte differentiation-associated protein"/>
    <property type="match status" value="1"/>
</dbReference>
<dbReference type="InParanoid" id="E2BIV4"/>
<dbReference type="Proteomes" id="UP000008237">
    <property type="component" value="Unassembled WGS sequence"/>
</dbReference>
<proteinExistence type="predicted"/>
<gene>
    <name evidence="1" type="ORF">EAI_13569</name>
</gene>
<dbReference type="InterPro" id="IPR001611">
    <property type="entry name" value="Leu-rich_rpt"/>
</dbReference>
<dbReference type="STRING" id="610380.E2BIV4"/>
<dbReference type="InterPro" id="IPR043313">
    <property type="entry name" value="LRMDA"/>
</dbReference>
<dbReference type="PANTHER" id="PTHR46282:SF2">
    <property type="entry name" value="LEUCINE-RICH MELANOCYTE DIFFERENTIATION-ASSOCIATED PROTEIN"/>
    <property type="match status" value="1"/>
</dbReference>
<reference evidence="1 2" key="1">
    <citation type="journal article" date="2010" name="Science">
        <title>Genomic comparison of the ants Camponotus floridanus and Harpegnathos saltator.</title>
        <authorList>
            <person name="Bonasio R."/>
            <person name="Zhang G."/>
            <person name="Ye C."/>
            <person name="Mutti N.S."/>
            <person name="Fang X."/>
            <person name="Qin N."/>
            <person name="Donahue G."/>
            <person name="Yang P."/>
            <person name="Li Q."/>
            <person name="Li C."/>
            <person name="Zhang P."/>
            <person name="Huang Z."/>
            <person name="Berger S.L."/>
            <person name="Reinberg D."/>
            <person name="Wang J."/>
            <person name="Liebig J."/>
        </authorList>
    </citation>
    <scope>NUCLEOTIDE SEQUENCE [LARGE SCALE GENOMIC DNA]</scope>
    <source>
        <strain evidence="1 2">R22 G/1</strain>
    </source>
</reference>
<sequence>MAGNGQQDFNRSALTLDRGRAWYTGQRAEKIPNGLVGVVGHNCLGLDLSYNELTTVSSVKNFEQLQELILDNNQLSDLKTLPRMLTLTTLSLNNNKISNIDGALDKIQECCPNVEYVSLLGNPGCPDQLTNPMSTDEDDYERYRLYAIHVLPASLRFLDSREITQEERLNAEARGKYSRTVKLVPELIRKQPSSTAANEFDDLYFNIHYTPLPNAMRKPQDHKGRSSANQVKSQILHNGAYGKCKYRYSGKNSEGNRFISNNDL</sequence>
<dbReference type="OMA" id="KNPACPN"/>
<dbReference type="PANTHER" id="PTHR46282">
    <property type="entry name" value="LEUCINE-RICH MELANOCYTE DIFFERENTIATION-ASSOCIATED PROTEIN"/>
    <property type="match status" value="1"/>
</dbReference>
<dbReference type="OrthoDB" id="272149at2759"/>
<dbReference type="EMBL" id="GL448535">
    <property type="protein sequence ID" value="EFN84386.1"/>
    <property type="molecule type" value="Genomic_DNA"/>
</dbReference>
<dbReference type="InterPro" id="IPR032675">
    <property type="entry name" value="LRR_dom_sf"/>
</dbReference>
<organism evidence="2">
    <name type="scientific">Harpegnathos saltator</name>
    <name type="common">Jerdon's jumping ant</name>
    <dbReference type="NCBI Taxonomy" id="610380"/>
    <lineage>
        <taxon>Eukaryota</taxon>
        <taxon>Metazoa</taxon>
        <taxon>Ecdysozoa</taxon>
        <taxon>Arthropoda</taxon>
        <taxon>Hexapoda</taxon>
        <taxon>Insecta</taxon>
        <taxon>Pterygota</taxon>
        <taxon>Neoptera</taxon>
        <taxon>Endopterygota</taxon>
        <taxon>Hymenoptera</taxon>
        <taxon>Apocrita</taxon>
        <taxon>Aculeata</taxon>
        <taxon>Formicoidea</taxon>
        <taxon>Formicidae</taxon>
        <taxon>Ponerinae</taxon>
        <taxon>Ponerini</taxon>
        <taxon>Harpegnathos</taxon>
    </lineage>
</organism>
<protein>
    <submittedName>
        <fullName evidence="1">Leucine-rich repeat-containing protein C10orf11-like protein</fullName>
    </submittedName>
</protein>
<evidence type="ECO:0000313" key="1">
    <source>
        <dbReference type="EMBL" id="EFN84386.1"/>
    </source>
</evidence>
<name>E2BIV4_HARSA</name>
<evidence type="ECO:0000313" key="2">
    <source>
        <dbReference type="Proteomes" id="UP000008237"/>
    </source>
</evidence>
<accession>E2BIV4</accession>
<dbReference type="Gene3D" id="3.80.10.10">
    <property type="entry name" value="Ribonuclease Inhibitor"/>
    <property type="match status" value="1"/>
</dbReference>